<comment type="subunit">
    <text evidence="1">Homodimer.</text>
</comment>
<dbReference type="PANTHER" id="PTHR43712:SF2">
    <property type="entry name" value="O-METHYLTRANSFERASE CICE"/>
    <property type="match status" value="1"/>
</dbReference>
<evidence type="ECO:0000259" key="13">
    <source>
        <dbReference type="Pfam" id="PF00891"/>
    </source>
</evidence>
<dbReference type="Gene3D" id="3.40.50.150">
    <property type="entry name" value="Vaccinia Virus protein VP39"/>
    <property type="match status" value="1"/>
</dbReference>
<dbReference type="GO" id="GO:0032259">
    <property type="term" value="P:methylation"/>
    <property type="evidence" value="ECO:0007669"/>
    <property type="project" value="UniProtKB-KW"/>
</dbReference>
<dbReference type="InterPro" id="IPR001077">
    <property type="entry name" value="COMT_C"/>
</dbReference>
<dbReference type="CDD" id="cd02440">
    <property type="entry name" value="AdoMet_MTases"/>
    <property type="match status" value="1"/>
</dbReference>
<evidence type="ECO:0000256" key="10">
    <source>
        <dbReference type="ARBA" id="ARBA00043054"/>
    </source>
</evidence>
<evidence type="ECO:0000256" key="3">
    <source>
        <dbReference type="ARBA" id="ARBA00022679"/>
    </source>
</evidence>
<evidence type="ECO:0000256" key="9">
    <source>
        <dbReference type="ARBA" id="ARBA00040730"/>
    </source>
</evidence>
<evidence type="ECO:0000313" key="15">
    <source>
        <dbReference type="Ensembl" id="ENSNGAP00000013164.1"/>
    </source>
</evidence>
<dbReference type="AlphaFoldDB" id="A0A8C6W7B1"/>
<protein>
    <recommendedName>
        <fullName evidence="9">Acetylserotonin O-methyltransferase</fullName>
        <ecNumber evidence="8">2.1.1.4</ecNumber>
    </recommendedName>
    <alternativeName>
        <fullName evidence="10">Hydroxyindole O-methyltransferase</fullName>
    </alternativeName>
</protein>
<dbReference type="Pfam" id="PF00891">
    <property type="entry name" value="Methyltransf_2"/>
    <property type="match status" value="1"/>
</dbReference>
<dbReference type="PROSITE" id="PS51683">
    <property type="entry name" value="SAM_OMT_II"/>
    <property type="match status" value="1"/>
</dbReference>
<comment type="function">
    <text evidence="6">Catalyzes the transfer of a methyl group onto N-acetylserotonin, producing melatonin (N-acetyl-5-methoxytryptamine).</text>
</comment>
<evidence type="ECO:0000256" key="2">
    <source>
        <dbReference type="ARBA" id="ARBA00022603"/>
    </source>
</evidence>
<evidence type="ECO:0000313" key="16">
    <source>
        <dbReference type="Proteomes" id="UP000694381"/>
    </source>
</evidence>
<feature type="domain" description="O-methyltransferase dimerisation" evidence="14">
    <location>
        <begin position="1"/>
        <end position="67"/>
    </location>
</feature>
<evidence type="ECO:0000256" key="6">
    <source>
        <dbReference type="ARBA" id="ARBA00037645"/>
    </source>
</evidence>
<dbReference type="InterPro" id="IPR016461">
    <property type="entry name" value="COMT-like"/>
</dbReference>
<evidence type="ECO:0000256" key="8">
    <source>
        <dbReference type="ARBA" id="ARBA00039116"/>
    </source>
</evidence>
<dbReference type="GO" id="GO:0030187">
    <property type="term" value="P:melatonin biosynthetic process"/>
    <property type="evidence" value="ECO:0007669"/>
    <property type="project" value="UniProtKB-KW"/>
</dbReference>
<dbReference type="InterPro" id="IPR012967">
    <property type="entry name" value="COMT_dimerisation"/>
</dbReference>
<dbReference type="GO" id="GO:0006629">
    <property type="term" value="P:lipid metabolic process"/>
    <property type="evidence" value="ECO:0007669"/>
    <property type="project" value="UniProtKB-KW"/>
</dbReference>
<feature type="active site" description="Proton acceptor" evidence="12">
    <location>
        <position position="227"/>
    </location>
</feature>
<keyword evidence="3" id="KW-0808">Transferase</keyword>
<keyword evidence="4" id="KW-0949">S-adenosyl-L-methionine</keyword>
<reference evidence="15" key="2">
    <citation type="submission" date="2025-09" db="UniProtKB">
        <authorList>
            <consortium name="Ensembl"/>
        </authorList>
    </citation>
    <scope>IDENTIFICATION</scope>
</reference>
<evidence type="ECO:0000259" key="14">
    <source>
        <dbReference type="Pfam" id="PF08100"/>
    </source>
</evidence>
<dbReference type="InterPro" id="IPR029063">
    <property type="entry name" value="SAM-dependent_MTases_sf"/>
</dbReference>
<accession>A0A8C6W7B1</accession>
<evidence type="ECO:0000256" key="11">
    <source>
        <dbReference type="ARBA" id="ARBA00043260"/>
    </source>
</evidence>
<sequence>CELRVFDALDALGPLDADAVAERLSTSTRGTELLLDTCVGLGLLHGRRSRGRARYSNSELSSTFLASGGTQSQHHLLLYLAGTPYRCWGSLARAVRQGRNQYPEALGVPSHEPFAAIYRSEAERLRFMRGLQDMWRVCGRRVMAAFDLSPFRVICDVGGGSGALAKDCAALYPGSRVTVFDVPEVVSAAKTHFRFHREGLGAGPRTGDFFQDDLPEAELYILARILHDWSDGDCARLLARIHQACAPGGGVLVIESVLDEDGRGPVSTLLLSLNMLVQTEGQERTVTQYRALTASAGFPRFKWEKTGGVYDVMLARK</sequence>
<dbReference type="FunFam" id="3.40.50.150:FF:000738">
    <property type="entry name" value="Acetylserotonin O-methyltransferase"/>
    <property type="match status" value="1"/>
</dbReference>
<dbReference type="EC" id="2.1.1.4" evidence="8"/>
<dbReference type="FunFam" id="1.10.10.10:FF:000358">
    <property type="entry name" value="Acetylserotonin O-methyltransferase"/>
    <property type="match status" value="1"/>
</dbReference>
<comment type="pathway">
    <text evidence="7">Aromatic compound metabolism; melatonin biosynthesis; melatonin from serotonin: step 1/2.</text>
</comment>
<dbReference type="PIRSF" id="PIRSF005739">
    <property type="entry name" value="O-mtase"/>
    <property type="match status" value="1"/>
</dbReference>
<dbReference type="InterPro" id="IPR036388">
    <property type="entry name" value="WH-like_DNA-bd_sf"/>
</dbReference>
<evidence type="ECO:0000256" key="4">
    <source>
        <dbReference type="ARBA" id="ARBA00022691"/>
    </source>
</evidence>
<evidence type="ECO:0000256" key="12">
    <source>
        <dbReference type="PIRSR" id="PIRSR005739-1"/>
    </source>
</evidence>
<dbReference type="PANTHER" id="PTHR43712">
    <property type="entry name" value="PUTATIVE (AFU_ORTHOLOGUE AFUA_4G14580)-RELATED"/>
    <property type="match status" value="1"/>
</dbReference>
<evidence type="ECO:0000256" key="1">
    <source>
        <dbReference type="ARBA" id="ARBA00011738"/>
    </source>
</evidence>
<dbReference type="GeneTree" id="ENSGT00940000161561"/>
<name>A0A8C6W7B1_NANGA</name>
<dbReference type="OMA" id="FWPYVFG"/>
<dbReference type="Ensembl" id="ENSNGAT00000018740.1">
    <property type="protein sequence ID" value="ENSNGAP00000013164.1"/>
    <property type="gene ID" value="ENSNGAG00000014821.1"/>
</dbReference>
<dbReference type="Proteomes" id="UP000694381">
    <property type="component" value="Unassembled WGS sequence"/>
</dbReference>
<feature type="domain" description="O-methyltransferase C-terminal" evidence="13">
    <location>
        <begin position="88"/>
        <end position="298"/>
    </location>
</feature>
<evidence type="ECO:0000256" key="7">
    <source>
        <dbReference type="ARBA" id="ARBA00037926"/>
    </source>
</evidence>
<keyword evidence="5" id="KW-0443">Lipid metabolism</keyword>
<dbReference type="Gene3D" id="1.10.10.10">
    <property type="entry name" value="Winged helix-like DNA-binding domain superfamily/Winged helix DNA-binding domain"/>
    <property type="match status" value="1"/>
</dbReference>
<reference evidence="15" key="1">
    <citation type="submission" date="2025-08" db="UniProtKB">
        <authorList>
            <consortium name="Ensembl"/>
        </authorList>
    </citation>
    <scope>IDENTIFICATION</scope>
</reference>
<dbReference type="SUPFAM" id="SSF53335">
    <property type="entry name" value="S-adenosyl-L-methionine-dependent methyltransferases"/>
    <property type="match status" value="1"/>
</dbReference>
<dbReference type="Pfam" id="PF08100">
    <property type="entry name" value="Dimerisation"/>
    <property type="match status" value="1"/>
</dbReference>
<evidence type="ECO:0000256" key="5">
    <source>
        <dbReference type="ARBA" id="ARBA00023098"/>
    </source>
</evidence>
<keyword evidence="16" id="KW-1185">Reference proteome</keyword>
<dbReference type="GO" id="GO:0042803">
    <property type="term" value="F:protein homodimerization activity"/>
    <property type="evidence" value="ECO:0007669"/>
    <property type="project" value="Ensembl"/>
</dbReference>
<proteinExistence type="predicted"/>
<organism evidence="15 16">
    <name type="scientific">Nannospalax galili</name>
    <name type="common">Northern Israeli blind subterranean mole rat</name>
    <name type="synonym">Spalax galili</name>
    <dbReference type="NCBI Taxonomy" id="1026970"/>
    <lineage>
        <taxon>Eukaryota</taxon>
        <taxon>Metazoa</taxon>
        <taxon>Chordata</taxon>
        <taxon>Craniata</taxon>
        <taxon>Vertebrata</taxon>
        <taxon>Euteleostomi</taxon>
        <taxon>Mammalia</taxon>
        <taxon>Eutheria</taxon>
        <taxon>Euarchontoglires</taxon>
        <taxon>Glires</taxon>
        <taxon>Rodentia</taxon>
        <taxon>Myomorpha</taxon>
        <taxon>Muroidea</taxon>
        <taxon>Spalacidae</taxon>
        <taxon>Spalacinae</taxon>
        <taxon>Nannospalax</taxon>
    </lineage>
</organism>
<keyword evidence="2" id="KW-0489">Methyltransferase</keyword>
<keyword evidence="11" id="KW-0471">Melatonin biosynthesis</keyword>
<dbReference type="GO" id="GO:0017096">
    <property type="term" value="F:acetylserotonin O-methyltransferase activity"/>
    <property type="evidence" value="ECO:0007669"/>
    <property type="project" value="UniProtKB-EC"/>
</dbReference>